<evidence type="ECO:0000256" key="2">
    <source>
        <dbReference type="ARBA" id="ARBA00023002"/>
    </source>
</evidence>
<dbReference type="Pfam" id="PF01593">
    <property type="entry name" value="Amino_oxidase"/>
    <property type="match status" value="1"/>
</dbReference>
<accession>A0AAV0BF20</accession>
<dbReference type="InterPro" id="IPR050281">
    <property type="entry name" value="Flavin_monoamine_oxidase"/>
</dbReference>
<dbReference type="PANTHER" id="PTHR10742:SF386">
    <property type="entry name" value="LYSINE-SPECIFIC HISTONE DEMETHYLASE 1A"/>
    <property type="match status" value="1"/>
</dbReference>
<evidence type="ECO:0000256" key="3">
    <source>
        <dbReference type="SAM" id="MobiDB-lite"/>
    </source>
</evidence>
<dbReference type="PANTHER" id="PTHR10742">
    <property type="entry name" value="FLAVIN MONOAMINE OXIDASE"/>
    <property type="match status" value="1"/>
</dbReference>
<proteinExistence type="inferred from homology"/>
<keyword evidence="6" id="KW-1185">Reference proteome</keyword>
<comment type="caution">
    <text evidence="5">The sequence shown here is derived from an EMBL/GenBank/DDBJ whole genome shotgun (WGS) entry which is preliminary data.</text>
</comment>
<dbReference type="GO" id="GO:0003682">
    <property type="term" value="F:chromatin binding"/>
    <property type="evidence" value="ECO:0007669"/>
    <property type="project" value="TreeGrafter"/>
</dbReference>
<dbReference type="GO" id="GO:0006338">
    <property type="term" value="P:chromatin remodeling"/>
    <property type="evidence" value="ECO:0007669"/>
    <property type="project" value="TreeGrafter"/>
</dbReference>
<dbReference type="EMBL" id="CALTRL010005699">
    <property type="protein sequence ID" value="CAH7685005.1"/>
    <property type="molecule type" value="Genomic_DNA"/>
</dbReference>
<evidence type="ECO:0000256" key="1">
    <source>
        <dbReference type="ARBA" id="ARBA00005995"/>
    </source>
</evidence>
<dbReference type="SUPFAM" id="SSF54373">
    <property type="entry name" value="FAD-linked reductases, C-terminal domain"/>
    <property type="match status" value="1"/>
</dbReference>
<reference evidence="5" key="1">
    <citation type="submission" date="2022-06" db="EMBL/GenBank/DDBJ databases">
        <authorList>
            <consortium name="SYNGENTA / RWTH Aachen University"/>
        </authorList>
    </citation>
    <scope>NUCLEOTIDE SEQUENCE</scope>
</reference>
<dbReference type="Gene3D" id="3.90.660.10">
    <property type="match status" value="1"/>
</dbReference>
<dbReference type="Proteomes" id="UP001153365">
    <property type="component" value="Unassembled WGS sequence"/>
</dbReference>
<dbReference type="InterPro" id="IPR002937">
    <property type="entry name" value="Amino_oxidase"/>
</dbReference>
<evidence type="ECO:0000313" key="5">
    <source>
        <dbReference type="EMBL" id="CAH7685005.1"/>
    </source>
</evidence>
<dbReference type="GO" id="GO:0050660">
    <property type="term" value="F:flavin adenine dinucleotide binding"/>
    <property type="evidence" value="ECO:0007669"/>
    <property type="project" value="TreeGrafter"/>
</dbReference>
<dbReference type="AlphaFoldDB" id="A0AAV0BF20"/>
<keyword evidence="2" id="KW-0560">Oxidoreductase</keyword>
<protein>
    <submittedName>
        <fullName evidence="5">Amine oxidase</fullName>
    </submittedName>
</protein>
<sequence length="596" mass="67339">MSGLSCGLELLNSRHRGEGADGKWQKRFRVQIVEARDRFGGRINSSRWSIEGDTGLGSYCFIHGINGNPLIELCNQFDEPIYFEDNEDDYFQIFSSKGEALDTVLSKKLRRKVQDAFFTSAKEFSQSNPSLIKNISIASSDDSLAEKNETEEELTTAKDHQDHYFKNASLHDYLFDPARSPLFNDLIDQDHIPFLRELVNGLESWTGARSDSVSLTWWGFEQDFEGEDVVLPQTYHRLIQKMAQRFESLGGKIHLNNECRSIKLNSETQKVNIEILNNEGQNKKIDSPQPNQQQNQTNQIIINSDACVCTIPLGVLKERANYLFEPSLPPRRLLAISRTGFGLLNKVILRYSVPFWPAKTQWIFLAPIEVDESGSESGSCDTDSSNSENSSEADGADSSNASSVPEIWSPPNVLSSPKINNKLRKFKVFAKGVLVQNYYPITGQAVLVFYFGGDSGEAIETLEDQRVSEIVHQKLIDCIDPSSVPEKPSETIVTRWRSDRFSRGSYCYMKVKDKSNFDTNDTFNDDQGDQENVTKKGRFEESNPIDLAEMAKPLWNGKLGFAGEHCSLDHFACVHGPYLSGKREAERIRSKFLLKK</sequence>
<gene>
    <name evidence="5" type="ORF">PPACK8108_LOCUS19464</name>
</gene>
<dbReference type="Gene3D" id="3.50.50.60">
    <property type="entry name" value="FAD/NAD(P)-binding domain"/>
    <property type="match status" value="2"/>
</dbReference>
<feature type="region of interest" description="Disordered" evidence="3">
    <location>
        <begin position="375"/>
        <end position="404"/>
    </location>
</feature>
<feature type="domain" description="Amine oxidase" evidence="4">
    <location>
        <begin position="1"/>
        <end position="588"/>
    </location>
</feature>
<evidence type="ECO:0000259" key="4">
    <source>
        <dbReference type="Pfam" id="PF01593"/>
    </source>
</evidence>
<dbReference type="GO" id="GO:0016491">
    <property type="term" value="F:oxidoreductase activity"/>
    <property type="evidence" value="ECO:0007669"/>
    <property type="project" value="UniProtKB-KW"/>
</dbReference>
<dbReference type="InterPro" id="IPR036188">
    <property type="entry name" value="FAD/NAD-bd_sf"/>
</dbReference>
<evidence type="ECO:0000313" key="6">
    <source>
        <dbReference type="Proteomes" id="UP001153365"/>
    </source>
</evidence>
<organism evidence="5 6">
    <name type="scientific">Phakopsora pachyrhizi</name>
    <name type="common">Asian soybean rust disease fungus</name>
    <dbReference type="NCBI Taxonomy" id="170000"/>
    <lineage>
        <taxon>Eukaryota</taxon>
        <taxon>Fungi</taxon>
        <taxon>Dikarya</taxon>
        <taxon>Basidiomycota</taxon>
        <taxon>Pucciniomycotina</taxon>
        <taxon>Pucciniomycetes</taxon>
        <taxon>Pucciniales</taxon>
        <taxon>Phakopsoraceae</taxon>
        <taxon>Phakopsora</taxon>
    </lineage>
</organism>
<comment type="similarity">
    <text evidence="1">Belongs to the flavin monoamine oxidase family.</text>
</comment>
<name>A0AAV0BF20_PHAPC</name>
<dbReference type="SUPFAM" id="SSF51905">
    <property type="entry name" value="FAD/NAD(P)-binding domain"/>
    <property type="match status" value="1"/>
</dbReference>